<dbReference type="Proteomes" id="UP000034883">
    <property type="component" value="Chromosome"/>
</dbReference>
<proteinExistence type="predicted"/>
<sequence>MALGARGVSDLTIDQCISAAIGVIDVPPGTPPGQLLHPVAN</sequence>
<evidence type="ECO:0000313" key="2">
    <source>
        <dbReference type="Proteomes" id="UP000034883"/>
    </source>
</evidence>
<evidence type="ECO:0000313" key="1">
    <source>
        <dbReference type="EMBL" id="AKF06859.1"/>
    </source>
</evidence>
<gene>
    <name evidence="1" type="ORF">DB32_004008</name>
</gene>
<accession>A0A0F6SFF6</accession>
<protein>
    <submittedName>
        <fullName evidence="1">Uncharacterized protein</fullName>
    </submittedName>
</protein>
<keyword evidence="2" id="KW-1185">Reference proteome</keyword>
<dbReference type="KEGG" id="samy:DB32_004008"/>
<organism evidence="1 2">
    <name type="scientific">Sandaracinus amylolyticus</name>
    <dbReference type="NCBI Taxonomy" id="927083"/>
    <lineage>
        <taxon>Bacteria</taxon>
        <taxon>Pseudomonadati</taxon>
        <taxon>Myxococcota</taxon>
        <taxon>Polyangia</taxon>
        <taxon>Polyangiales</taxon>
        <taxon>Sandaracinaceae</taxon>
        <taxon>Sandaracinus</taxon>
    </lineage>
</organism>
<name>A0A0F6SFF6_9BACT</name>
<dbReference type="EMBL" id="CP011125">
    <property type="protein sequence ID" value="AKF06859.1"/>
    <property type="molecule type" value="Genomic_DNA"/>
</dbReference>
<dbReference type="AlphaFoldDB" id="A0A0F6SFF6"/>
<reference evidence="1 2" key="1">
    <citation type="submission" date="2015-03" db="EMBL/GenBank/DDBJ databases">
        <title>Genome assembly of Sandaracinus amylolyticus DSM 53668.</title>
        <authorList>
            <person name="Sharma G."/>
            <person name="Subramanian S."/>
        </authorList>
    </citation>
    <scope>NUCLEOTIDE SEQUENCE [LARGE SCALE GENOMIC DNA]</scope>
    <source>
        <strain evidence="1 2">DSM 53668</strain>
    </source>
</reference>